<keyword evidence="2" id="KW-1185">Reference proteome</keyword>
<comment type="caution">
    <text evidence="1">The sequence shown here is derived from an EMBL/GenBank/DDBJ whole genome shotgun (WGS) entry which is preliminary data.</text>
</comment>
<name>A0A411Z794_9RHOB</name>
<dbReference type="GO" id="GO:0005886">
    <property type="term" value="C:plasma membrane"/>
    <property type="evidence" value="ECO:0007669"/>
    <property type="project" value="TreeGrafter"/>
</dbReference>
<dbReference type="PANTHER" id="PTHR30050">
    <property type="entry name" value="CHROMOSOMAL REPLICATION INITIATOR PROTEIN DNAA"/>
    <property type="match status" value="1"/>
</dbReference>
<dbReference type="RefSeq" id="WP_118149630.1">
    <property type="nucleotide sequence ID" value="NZ_QWEY01000001.1"/>
</dbReference>
<evidence type="ECO:0000313" key="2">
    <source>
        <dbReference type="Proteomes" id="UP000284547"/>
    </source>
</evidence>
<dbReference type="EMBL" id="QWEY01000001">
    <property type="protein sequence ID" value="RGP38897.1"/>
    <property type="molecule type" value="Genomic_DNA"/>
</dbReference>
<dbReference type="Proteomes" id="UP000284547">
    <property type="component" value="Unassembled WGS sequence"/>
</dbReference>
<dbReference type="Gene3D" id="3.40.50.300">
    <property type="entry name" value="P-loop containing nucleotide triphosphate hydrolases"/>
    <property type="match status" value="1"/>
</dbReference>
<evidence type="ECO:0000313" key="1">
    <source>
        <dbReference type="EMBL" id="RGP38897.1"/>
    </source>
</evidence>
<dbReference type="SUPFAM" id="SSF52540">
    <property type="entry name" value="P-loop containing nucleoside triphosphate hydrolases"/>
    <property type="match status" value="1"/>
</dbReference>
<dbReference type="PANTHER" id="PTHR30050:SF5">
    <property type="entry name" value="DNAA REGULATORY INACTIVATOR HDA"/>
    <property type="match status" value="1"/>
</dbReference>
<sequence length="225" mass="23708">MIRQLAFDLPVQAAYRREDFFASATNAHALAAVEAWRGWPGGKMLLVGPPGAGKTHLTHLWAATAGAVIVAGADLAGADLLVLAESGAVAVEDADAVAGTPEAETALFHLHNLVVPRGSLLLTARGPARDWGLRLPDLKSRMDAASVARLEPPDDALLSAVLVKLFADRQTVVPPALIPWLVARMERSIDAARELVAAMDARALAQGKPITRATAQGLLDRDEAE</sequence>
<gene>
    <name evidence="1" type="ORF">D1012_01915</name>
</gene>
<proteinExistence type="predicted"/>
<dbReference type="Gene3D" id="1.10.8.60">
    <property type="match status" value="1"/>
</dbReference>
<dbReference type="GO" id="GO:0003688">
    <property type="term" value="F:DNA replication origin binding"/>
    <property type="evidence" value="ECO:0007669"/>
    <property type="project" value="TreeGrafter"/>
</dbReference>
<organism evidence="1 2">
    <name type="scientific">Pseudotabrizicola alkalilacus</name>
    <dbReference type="NCBI Taxonomy" id="2305252"/>
    <lineage>
        <taxon>Bacteria</taxon>
        <taxon>Pseudomonadati</taxon>
        <taxon>Pseudomonadota</taxon>
        <taxon>Alphaproteobacteria</taxon>
        <taxon>Rhodobacterales</taxon>
        <taxon>Paracoccaceae</taxon>
        <taxon>Pseudotabrizicola</taxon>
    </lineage>
</organism>
<protein>
    <submittedName>
        <fullName evidence="1">Chromosomal replication initiator DnaA</fullName>
    </submittedName>
</protein>
<dbReference type="GO" id="GO:0006270">
    <property type="term" value="P:DNA replication initiation"/>
    <property type="evidence" value="ECO:0007669"/>
    <property type="project" value="TreeGrafter"/>
</dbReference>
<accession>A0A411Z794</accession>
<dbReference type="InterPro" id="IPR027417">
    <property type="entry name" value="P-loop_NTPase"/>
</dbReference>
<dbReference type="AlphaFoldDB" id="A0A411Z794"/>
<dbReference type="OrthoDB" id="7390113at2"/>
<reference evidence="1 2" key="1">
    <citation type="submission" date="2018-08" db="EMBL/GenBank/DDBJ databases">
        <title>Flavobacterium tibetense sp. nov., isolated from a wetland YonghuCo on Tibetan Plateau.</title>
        <authorList>
            <person name="Phurbu D."/>
            <person name="Lu H."/>
            <person name="Xing P."/>
        </authorList>
    </citation>
    <scope>NUCLEOTIDE SEQUENCE [LARGE SCALE GENOMIC DNA]</scope>
    <source>
        <strain evidence="1 2">DJC</strain>
    </source>
</reference>